<feature type="domain" description="PH" evidence="3">
    <location>
        <begin position="77"/>
        <end position="194"/>
    </location>
</feature>
<evidence type="ECO:0000313" key="5">
    <source>
        <dbReference type="Proteomes" id="UP000824151"/>
    </source>
</evidence>
<dbReference type="EMBL" id="DXGD01000363">
    <property type="protein sequence ID" value="HIX00433.1"/>
    <property type="molecule type" value="Genomic_DNA"/>
</dbReference>
<evidence type="ECO:0000313" key="4">
    <source>
        <dbReference type="EMBL" id="HIX00433.1"/>
    </source>
</evidence>
<feature type="region of interest" description="Disordered" evidence="1">
    <location>
        <begin position="198"/>
        <end position="249"/>
    </location>
</feature>
<dbReference type="Proteomes" id="UP000824151">
    <property type="component" value="Unassembled WGS sequence"/>
</dbReference>
<sequence>MTAGAVLDPANGVAGANLLVSAGITTAADAEGTDMTGVYLNYLWVSVAIVIVMALLGWWGWRGRKRRQAHVPAPDPVPAALLEQEPLAAAEGMVIGTVKASHYLDRIAVHGLGIRTNGLLEVHPEGLAVLRSGAENFLIRREQLNAVRTDRGVVGKFVEADGAVIFGWRLGDEDVETAFRARSAAGHEQLITQIKKVAGLDSRDSRESATDVDQSNSSGSPAGPSANPPAGPTAQQPQTHPENEEHQSP</sequence>
<proteinExistence type="predicted"/>
<dbReference type="InterPro" id="IPR057446">
    <property type="entry name" value="PH_bac"/>
</dbReference>
<accession>A0A9D1UU36</accession>
<dbReference type="Pfam" id="PF25362">
    <property type="entry name" value="bPH_11"/>
    <property type="match status" value="1"/>
</dbReference>
<gene>
    <name evidence="4" type="ORF">H9871_09855</name>
</gene>
<keyword evidence="2" id="KW-0812">Transmembrane</keyword>
<evidence type="ECO:0000259" key="3">
    <source>
        <dbReference type="Pfam" id="PF25362"/>
    </source>
</evidence>
<keyword evidence="2" id="KW-1133">Transmembrane helix</keyword>
<organism evidence="4 5">
    <name type="scientific">Candidatus Nesterenkonia stercoripullorum</name>
    <dbReference type="NCBI Taxonomy" id="2838701"/>
    <lineage>
        <taxon>Bacteria</taxon>
        <taxon>Bacillati</taxon>
        <taxon>Actinomycetota</taxon>
        <taxon>Actinomycetes</taxon>
        <taxon>Micrococcales</taxon>
        <taxon>Micrococcaceae</taxon>
        <taxon>Nesterenkonia</taxon>
    </lineage>
</organism>
<reference evidence="4" key="1">
    <citation type="journal article" date="2021" name="PeerJ">
        <title>Extensive microbial diversity within the chicken gut microbiome revealed by metagenomics and culture.</title>
        <authorList>
            <person name="Gilroy R."/>
            <person name="Ravi A."/>
            <person name="Getino M."/>
            <person name="Pursley I."/>
            <person name="Horton D.L."/>
            <person name="Alikhan N.F."/>
            <person name="Baker D."/>
            <person name="Gharbi K."/>
            <person name="Hall N."/>
            <person name="Watson M."/>
            <person name="Adriaenssens E.M."/>
            <person name="Foster-Nyarko E."/>
            <person name="Jarju S."/>
            <person name="Secka A."/>
            <person name="Antonio M."/>
            <person name="Oren A."/>
            <person name="Chaudhuri R.R."/>
            <person name="La Ragione R."/>
            <person name="Hildebrand F."/>
            <person name="Pallen M.J."/>
        </authorList>
    </citation>
    <scope>NUCLEOTIDE SEQUENCE</scope>
    <source>
        <strain evidence="4">ChiHejej3B27-3195</strain>
    </source>
</reference>
<evidence type="ECO:0000256" key="2">
    <source>
        <dbReference type="SAM" id="Phobius"/>
    </source>
</evidence>
<protein>
    <recommendedName>
        <fullName evidence="3">PH domain-containing protein</fullName>
    </recommendedName>
</protein>
<feature type="compositionally biased region" description="Low complexity" evidence="1">
    <location>
        <begin position="215"/>
        <end position="225"/>
    </location>
</feature>
<feature type="transmembrane region" description="Helical" evidence="2">
    <location>
        <begin position="42"/>
        <end position="61"/>
    </location>
</feature>
<evidence type="ECO:0000256" key="1">
    <source>
        <dbReference type="SAM" id="MobiDB-lite"/>
    </source>
</evidence>
<keyword evidence="2" id="KW-0472">Membrane</keyword>
<reference evidence="4" key="2">
    <citation type="submission" date="2021-04" db="EMBL/GenBank/DDBJ databases">
        <authorList>
            <person name="Gilroy R."/>
        </authorList>
    </citation>
    <scope>NUCLEOTIDE SEQUENCE</scope>
    <source>
        <strain evidence="4">ChiHejej3B27-3195</strain>
    </source>
</reference>
<dbReference type="AlphaFoldDB" id="A0A9D1UU36"/>
<comment type="caution">
    <text evidence="4">The sequence shown here is derived from an EMBL/GenBank/DDBJ whole genome shotgun (WGS) entry which is preliminary data.</text>
</comment>
<name>A0A9D1UU36_9MICC</name>